<dbReference type="RefSeq" id="WP_182386282.1">
    <property type="nucleotide sequence ID" value="NZ_CP059833.1"/>
</dbReference>
<protein>
    <submittedName>
        <fullName evidence="1">DUF4192 domain-containing protein</fullName>
    </submittedName>
</protein>
<dbReference type="Pfam" id="PF13830">
    <property type="entry name" value="DUF4192"/>
    <property type="match status" value="1"/>
</dbReference>
<dbReference type="InterPro" id="IPR025447">
    <property type="entry name" value="DUF4192"/>
</dbReference>
<gene>
    <name evidence="1" type="ORF">HW450_01535</name>
</gene>
<accession>A0A7G5FFS0</accession>
<evidence type="ECO:0000313" key="2">
    <source>
        <dbReference type="Proteomes" id="UP000515570"/>
    </source>
</evidence>
<dbReference type="Proteomes" id="UP000515570">
    <property type="component" value="Chromosome"/>
</dbReference>
<organism evidence="1 2">
    <name type="scientific">Corynebacterium hindlerae</name>
    <dbReference type="NCBI Taxonomy" id="699041"/>
    <lineage>
        <taxon>Bacteria</taxon>
        <taxon>Bacillati</taxon>
        <taxon>Actinomycetota</taxon>
        <taxon>Actinomycetes</taxon>
        <taxon>Mycobacteriales</taxon>
        <taxon>Corynebacteriaceae</taxon>
        <taxon>Corynebacterium</taxon>
    </lineage>
</organism>
<sequence>MTNTQKNMQQVSPGFLMSNIPGALGYHPDDCLVVFLLELHCADECRGEYHLGPMFRVDMPDLQAISEFAEYIAAWDPDLVMAAVIGDERTKATALEFERQCCELEVPLVAMWHVPELYSGARYVRIGGESADSLGPYTSGKAFWDEGTIGEIVAAPAMAAFRRRGELPDASRDDALEFFARDDKLVSVEEAAQLGAAATQHADSLLRAISNSGPAEAETLVDNLYDDLFELVDQILVEDISVRDLVAELEHVEQIAPFFARSALRDPLLEFAVSDNAEGFFRLCVAVARATIGVTRVNALCCAALAASFSERGHRVPQALQCAFEEDPAHRLSHLMMQALQCGGLQLVHQACREGSELALAALKNP</sequence>
<keyword evidence="2" id="KW-1185">Reference proteome</keyword>
<dbReference type="AlphaFoldDB" id="A0A7G5FFS0"/>
<proteinExistence type="predicted"/>
<dbReference type="EMBL" id="CP059833">
    <property type="protein sequence ID" value="QMV85461.1"/>
    <property type="molecule type" value="Genomic_DNA"/>
</dbReference>
<evidence type="ECO:0000313" key="1">
    <source>
        <dbReference type="EMBL" id="QMV85461.1"/>
    </source>
</evidence>
<name>A0A7G5FFS0_9CORY</name>
<reference evidence="1 2" key="1">
    <citation type="submission" date="2020-07" db="EMBL/GenBank/DDBJ databases">
        <title>non toxigenic Corynebacterium sp. nov from a clinical source.</title>
        <authorList>
            <person name="Bernier A.-M."/>
            <person name="Bernard K."/>
        </authorList>
    </citation>
    <scope>NUCLEOTIDE SEQUENCE [LARGE SCALE GENOMIC DNA]</scope>
    <source>
        <strain evidence="2">NML 93-0612</strain>
    </source>
</reference>